<name>A0A093JA63_EURHL</name>
<accession>A0A093JA63</accession>
<feature type="compositionally biased region" description="Basic and acidic residues" evidence="1">
    <location>
        <begin position="1"/>
        <end position="15"/>
    </location>
</feature>
<keyword evidence="3" id="KW-1185">Reference proteome</keyword>
<proteinExistence type="predicted"/>
<feature type="region of interest" description="Disordered" evidence="1">
    <location>
        <begin position="111"/>
        <end position="139"/>
    </location>
</feature>
<evidence type="ECO:0000313" key="2">
    <source>
        <dbReference type="EMBL" id="KFW07874.1"/>
    </source>
</evidence>
<evidence type="ECO:0000313" key="3">
    <source>
        <dbReference type="Proteomes" id="UP000054232"/>
    </source>
</evidence>
<feature type="region of interest" description="Disordered" evidence="1">
    <location>
        <begin position="1"/>
        <end position="38"/>
    </location>
</feature>
<dbReference type="GO" id="GO:0008017">
    <property type="term" value="F:microtubule binding"/>
    <property type="evidence" value="ECO:0007669"/>
    <property type="project" value="TreeGrafter"/>
</dbReference>
<dbReference type="AlphaFoldDB" id="A0A093JA63"/>
<gene>
    <name evidence="2" type="ORF">N326_02837</name>
</gene>
<sequence length="139" mass="15433">EKSLPSEILKNRKDQPTVSEMCENSGDDVTQAESPDKEDNLLKKAQDDLAEEVAKAVMSESPQRGEGEGMALIDLMMSLASNPFLTRKQIPRTPENLLTEIRSSWRRAIQTEGSSDVELTSTEAVTEEARVDGRPIMQK</sequence>
<protein>
    <submittedName>
        <fullName evidence="2">HAUS augmin-like complex subunit 6</fullName>
    </submittedName>
</protein>
<feature type="compositionally biased region" description="Polar residues" evidence="1">
    <location>
        <begin position="111"/>
        <end position="124"/>
    </location>
</feature>
<feature type="non-terminal residue" evidence="2">
    <location>
        <position position="1"/>
    </location>
</feature>
<dbReference type="InterPro" id="IPR026797">
    <property type="entry name" value="HAUS_6"/>
</dbReference>
<dbReference type="EMBL" id="KK571753">
    <property type="protein sequence ID" value="KFW07874.1"/>
    <property type="molecule type" value="Genomic_DNA"/>
</dbReference>
<dbReference type="Proteomes" id="UP000054232">
    <property type="component" value="Unassembled WGS sequence"/>
</dbReference>
<dbReference type="GO" id="GO:0051225">
    <property type="term" value="P:spindle assembly"/>
    <property type="evidence" value="ECO:0007669"/>
    <property type="project" value="InterPro"/>
</dbReference>
<dbReference type="GO" id="GO:0070652">
    <property type="term" value="C:HAUS complex"/>
    <property type="evidence" value="ECO:0007669"/>
    <property type="project" value="InterPro"/>
</dbReference>
<dbReference type="PANTHER" id="PTHR16151:SF2">
    <property type="entry name" value="HAUS AUGMIN-LIKE COMPLEX SUBUNIT 6"/>
    <property type="match status" value="1"/>
</dbReference>
<reference evidence="2 3" key="1">
    <citation type="submission" date="2014-04" db="EMBL/GenBank/DDBJ databases">
        <title>Genome evolution of avian class.</title>
        <authorList>
            <person name="Zhang G."/>
            <person name="Li C."/>
        </authorList>
    </citation>
    <scope>NUCLEOTIDE SEQUENCE [LARGE SCALE GENOMIC DNA]</scope>
    <source>
        <strain evidence="2">BGI_N326</strain>
    </source>
</reference>
<feature type="non-terminal residue" evidence="2">
    <location>
        <position position="139"/>
    </location>
</feature>
<dbReference type="GO" id="GO:1990498">
    <property type="term" value="C:mitotic spindle microtubule"/>
    <property type="evidence" value="ECO:0007669"/>
    <property type="project" value="TreeGrafter"/>
</dbReference>
<dbReference type="PANTHER" id="PTHR16151">
    <property type="entry name" value="HAUS AUGMIN-LIKE COMPLEX SUBUNIT 6"/>
    <property type="match status" value="1"/>
</dbReference>
<evidence type="ECO:0000256" key="1">
    <source>
        <dbReference type="SAM" id="MobiDB-lite"/>
    </source>
</evidence>
<organism evidence="2 3">
    <name type="scientific">Eurypyga helias</name>
    <name type="common">Sunbittern</name>
    <name type="synonym">Ardea helias</name>
    <dbReference type="NCBI Taxonomy" id="54383"/>
    <lineage>
        <taxon>Eukaryota</taxon>
        <taxon>Metazoa</taxon>
        <taxon>Chordata</taxon>
        <taxon>Craniata</taxon>
        <taxon>Vertebrata</taxon>
        <taxon>Euteleostomi</taxon>
        <taxon>Archelosauria</taxon>
        <taxon>Archosauria</taxon>
        <taxon>Dinosauria</taxon>
        <taxon>Saurischia</taxon>
        <taxon>Theropoda</taxon>
        <taxon>Coelurosauria</taxon>
        <taxon>Aves</taxon>
        <taxon>Neognathae</taxon>
        <taxon>Neoaves</taxon>
        <taxon>Phaethontimorphae</taxon>
        <taxon>Eurypygiformes</taxon>
        <taxon>Eurypygidae</taxon>
        <taxon>Eurypyga</taxon>
    </lineage>
</organism>